<comment type="subcellular location">
    <subcellularLocation>
        <location evidence="5">Nucleus</location>
    </subcellularLocation>
</comment>
<accession>A0AAV1YCC1</accession>
<dbReference type="Proteomes" id="UP001497480">
    <property type="component" value="Unassembled WGS sequence"/>
</dbReference>
<dbReference type="PANTHER" id="PTHR31500:SF57">
    <property type="entry name" value="AT-HOOK MOTIF NUCLEAR-LOCALIZED PROTEIN 10"/>
    <property type="match status" value="1"/>
</dbReference>
<evidence type="ECO:0000313" key="8">
    <source>
        <dbReference type="Proteomes" id="UP001497480"/>
    </source>
</evidence>
<evidence type="ECO:0000256" key="3">
    <source>
        <dbReference type="ARBA" id="ARBA00023163"/>
    </source>
</evidence>
<dbReference type="PANTHER" id="PTHR31500">
    <property type="entry name" value="AT-HOOK MOTIF NUCLEAR-LOCALIZED PROTEIN 9"/>
    <property type="match status" value="1"/>
</dbReference>
<feature type="domain" description="PPC" evidence="6">
    <location>
        <begin position="184"/>
        <end position="289"/>
    </location>
</feature>
<organism evidence="7 8">
    <name type="scientific">Lupinus luteus</name>
    <name type="common">European yellow lupine</name>
    <dbReference type="NCBI Taxonomy" id="3873"/>
    <lineage>
        <taxon>Eukaryota</taxon>
        <taxon>Viridiplantae</taxon>
        <taxon>Streptophyta</taxon>
        <taxon>Embryophyta</taxon>
        <taxon>Tracheophyta</taxon>
        <taxon>Spermatophyta</taxon>
        <taxon>Magnoliopsida</taxon>
        <taxon>eudicotyledons</taxon>
        <taxon>Gunneridae</taxon>
        <taxon>Pentapetalae</taxon>
        <taxon>rosids</taxon>
        <taxon>fabids</taxon>
        <taxon>Fabales</taxon>
        <taxon>Fabaceae</taxon>
        <taxon>Papilionoideae</taxon>
        <taxon>50 kb inversion clade</taxon>
        <taxon>genistoids sensu lato</taxon>
        <taxon>core genistoids</taxon>
        <taxon>Genisteae</taxon>
        <taxon>Lupinus</taxon>
    </lineage>
</organism>
<evidence type="ECO:0000256" key="2">
    <source>
        <dbReference type="ARBA" id="ARBA00023125"/>
    </source>
</evidence>
<evidence type="ECO:0000256" key="5">
    <source>
        <dbReference type="RuleBase" id="RU367031"/>
    </source>
</evidence>
<comment type="function">
    <text evidence="5">Transcription factor that specifically binds AT-rich DNA sequences related to the nuclear matrix attachment regions (MARs).</text>
</comment>
<dbReference type="Pfam" id="PF03479">
    <property type="entry name" value="PCC"/>
    <property type="match status" value="1"/>
</dbReference>
<evidence type="ECO:0000313" key="7">
    <source>
        <dbReference type="EMBL" id="CAL0331654.1"/>
    </source>
</evidence>
<keyword evidence="1 5" id="KW-0805">Transcription regulation</keyword>
<keyword evidence="2 5" id="KW-0238">DNA-binding</keyword>
<comment type="domain">
    <text evidence="5">The PPC domain mediates interactions between AHL proteins.</text>
</comment>
<dbReference type="InterPro" id="IPR039605">
    <property type="entry name" value="AHL"/>
</dbReference>
<gene>
    <name evidence="7" type="ORF">LLUT_LOCUS32714</name>
</gene>
<evidence type="ECO:0000259" key="6">
    <source>
        <dbReference type="Pfam" id="PF03479"/>
    </source>
</evidence>
<dbReference type="EMBL" id="CAXHTB010000023">
    <property type="protein sequence ID" value="CAL0331654.1"/>
    <property type="molecule type" value="Genomic_DNA"/>
</dbReference>
<dbReference type="GO" id="GO:0005634">
    <property type="term" value="C:nucleus"/>
    <property type="evidence" value="ECO:0007669"/>
    <property type="project" value="UniProtKB-SubCell"/>
</dbReference>
<dbReference type="GO" id="GO:0003680">
    <property type="term" value="F:minor groove of adenine-thymine-rich DNA binding"/>
    <property type="evidence" value="ECO:0007669"/>
    <property type="project" value="UniProtKB-UniRule"/>
</dbReference>
<evidence type="ECO:0000256" key="1">
    <source>
        <dbReference type="ARBA" id="ARBA00023015"/>
    </source>
</evidence>
<keyword evidence="8" id="KW-1185">Reference proteome</keyword>
<sequence>MCNTSNPTHVPQNSSTQKKLETVNLFVTPLPLPCSNAVENNASLWYNYIADESSPSSDPYSIGVEEGNNMLPLPINVSSDIPLLTLPKKRFKSNNIVHKPFSSSGYGFSMVTTNLFEPHSGEVAAATMEPDNTSDVNVAITTAPSPPPLPENEEEIQLEDLPLPFPYPQAEQGANRIHFETSTILVKRNKNIIKKLVKIAQKQGFFILGANGTVSMVELLNDKDAPVEKTTLQGTFEIILLDGNIIIPKNNSEVSWLTILMAGKDSRIKGGPVKRLIAGSNVQIVVAPLSAYDAESMARQQYLRRPELAHFINYRHRDWLTKEVVNHIHKATLKELNNEITNTLA</sequence>
<evidence type="ECO:0000256" key="4">
    <source>
        <dbReference type="ARBA" id="ARBA00023242"/>
    </source>
</evidence>
<dbReference type="CDD" id="cd11378">
    <property type="entry name" value="DUF296"/>
    <property type="match status" value="1"/>
</dbReference>
<dbReference type="SUPFAM" id="SSF117856">
    <property type="entry name" value="AF0104/ALDC/Ptd012-like"/>
    <property type="match status" value="1"/>
</dbReference>
<protein>
    <recommendedName>
        <fullName evidence="5">AT-hook motif nuclear-localized protein</fullName>
    </recommendedName>
</protein>
<dbReference type="AlphaFoldDB" id="A0AAV1YCC1"/>
<dbReference type="InterPro" id="IPR005175">
    <property type="entry name" value="PPC_dom"/>
</dbReference>
<reference evidence="7 8" key="1">
    <citation type="submission" date="2024-03" db="EMBL/GenBank/DDBJ databases">
        <authorList>
            <person name="Martinez-Hernandez J."/>
        </authorList>
    </citation>
    <scope>NUCLEOTIDE SEQUENCE [LARGE SCALE GENOMIC DNA]</scope>
</reference>
<keyword evidence="4 5" id="KW-0539">Nucleus</keyword>
<proteinExistence type="predicted"/>
<name>A0AAV1YCC1_LUPLU</name>
<keyword evidence="3 5" id="KW-0804">Transcription</keyword>
<comment type="caution">
    <text evidence="7">The sequence shown here is derived from an EMBL/GenBank/DDBJ whole genome shotgun (WGS) entry which is preliminary data.</text>
</comment>
<dbReference type="Gene3D" id="3.30.1330.80">
    <property type="entry name" value="Hypothetical protein, similar to alpha- acetolactate decarboxylase, domain 2"/>
    <property type="match status" value="1"/>
</dbReference>